<dbReference type="EMBL" id="JAIWYP010000007">
    <property type="protein sequence ID" value="KAH3800239.1"/>
    <property type="molecule type" value="Genomic_DNA"/>
</dbReference>
<dbReference type="AlphaFoldDB" id="A0A9D4J8L8"/>
<evidence type="ECO:0000256" key="1">
    <source>
        <dbReference type="PROSITE-ProRule" id="PRU00325"/>
    </source>
</evidence>
<organism evidence="3 4">
    <name type="scientific">Dreissena polymorpha</name>
    <name type="common">Zebra mussel</name>
    <name type="synonym">Mytilus polymorpha</name>
    <dbReference type="NCBI Taxonomy" id="45954"/>
    <lineage>
        <taxon>Eukaryota</taxon>
        <taxon>Metazoa</taxon>
        <taxon>Spiralia</taxon>
        <taxon>Lophotrochozoa</taxon>
        <taxon>Mollusca</taxon>
        <taxon>Bivalvia</taxon>
        <taxon>Autobranchia</taxon>
        <taxon>Heteroconchia</taxon>
        <taxon>Euheterodonta</taxon>
        <taxon>Imparidentia</taxon>
        <taxon>Neoheterodontei</taxon>
        <taxon>Myida</taxon>
        <taxon>Dreissenoidea</taxon>
        <taxon>Dreissenidae</taxon>
        <taxon>Dreissena</taxon>
    </lineage>
</organism>
<keyword evidence="1" id="KW-0863">Zinc-finger</keyword>
<dbReference type="PROSITE" id="PS50966">
    <property type="entry name" value="ZF_SWIM"/>
    <property type="match status" value="1"/>
</dbReference>
<evidence type="ECO:0000259" key="2">
    <source>
        <dbReference type="PROSITE" id="PS50966"/>
    </source>
</evidence>
<gene>
    <name evidence="3" type="ORF">DPMN_153870</name>
</gene>
<comment type="caution">
    <text evidence="3">The sequence shown here is derived from an EMBL/GenBank/DDBJ whole genome shotgun (WGS) entry which is preliminary data.</text>
</comment>
<sequence>MPEFRMSLPVTSGYKDINSDMQMAPIDRQKANNYLERSQVEFDETVTALNNDKCLLYLRLFSTESLDFVKSACRADMKKKINYVVDISFTKHGTVHEAQCECGAGEGPFGHCKHIRTVLYACLIFVKTGDVKVESSCTEQLQAFIEPRSIPGPL</sequence>
<dbReference type="InterPro" id="IPR007527">
    <property type="entry name" value="Znf_SWIM"/>
</dbReference>
<name>A0A9D4J8L8_DREPO</name>
<reference evidence="3" key="2">
    <citation type="submission" date="2020-11" db="EMBL/GenBank/DDBJ databases">
        <authorList>
            <person name="McCartney M.A."/>
            <person name="Auch B."/>
            <person name="Kono T."/>
            <person name="Mallez S."/>
            <person name="Becker A."/>
            <person name="Gohl D.M."/>
            <person name="Silverstein K.A.T."/>
            <person name="Koren S."/>
            <person name="Bechman K.B."/>
            <person name="Herman A."/>
            <person name="Abrahante J.E."/>
            <person name="Garbe J."/>
        </authorList>
    </citation>
    <scope>NUCLEOTIDE SEQUENCE</scope>
    <source>
        <strain evidence="3">Duluth1</strain>
        <tissue evidence="3">Whole animal</tissue>
    </source>
</reference>
<proteinExistence type="predicted"/>
<dbReference type="Proteomes" id="UP000828390">
    <property type="component" value="Unassembled WGS sequence"/>
</dbReference>
<keyword evidence="1" id="KW-0479">Metal-binding</keyword>
<accession>A0A9D4J8L8</accession>
<evidence type="ECO:0000313" key="3">
    <source>
        <dbReference type="EMBL" id="KAH3800239.1"/>
    </source>
</evidence>
<keyword evidence="1" id="KW-0862">Zinc</keyword>
<protein>
    <recommendedName>
        <fullName evidence="2">SWIM-type domain-containing protein</fullName>
    </recommendedName>
</protein>
<dbReference type="GO" id="GO:0008270">
    <property type="term" value="F:zinc ion binding"/>
    <property type="evidence" value="ECO:0007669"/>
    <property type="project" value="UniProtKB-KW"/>
</dbReference>
<evidence type="ECO:0000313" key="4">
    <source>
        <dbReference type="Proteomes" id="UP000828390"/>
    </source>
</evidence>
<keyword evidence="4" id="KW-1185">Reference proteome</keyword>
<feature type="domain" description="SWIM-type" evidence="2">
    <location>
        <begin position="83"/>
        <end position="123"/>
    </location>
</feature>
<reference evidence="3" key="1">
    <citation type="journal article" date="2019" name="bioRxiv">
        <title>The Genome of the Zebra Mussel, Dreissena polymorpha: A Resource for Invasive Species Research.</title>
        <authorList>
            <person name="McCartney M.A."/>
            <person name="Auch B."/>
            <person name="Kono T."/>
            <person name="Mallez S."/>
            <person name="Zhang Y."/>
            <person name="Obille A."/>
            <person name="Becker A."/>
            <person name="Abrahante J.E."/>
            <person name="Garbe J."/>
            <person name="Badalamenti J.P."/>
            <person name="Herman A."/>
            <person name="Mangelson H."/>
            <person name="Liachko I."/>
            <person name="Sullivan S."/>
            <person name="Sone E.D."/>
            <person name="Koren S."/>
            <person name="Silverstein K.A.T."/>
            <person name="Beckman K.B."/>
            <person name="Gohl D.M."/>
        </authorList>
    </citation>
    <scope>NUCLEOTIDE SEQUENCE</scope>
    <source>
        <strain evidence="3">Duluth1</strain>
        <tissue evidence="3">Whole animal</tissue>
    </source>
</reference>